<dbReference type="InterPro" id="IPR002818">
    <property type="entry name" value="DJ-1/PfpI"/>
</dbReference>
<sequence length="365" mass="39338">MACNEPRRWSVEGVRNEAFVEVAVVEYPGGDPSAASVLAEMAHVANRLAQQQRRPFKRVLVTRWIVPASQTGVHRIAGAEMLDAAIPAVIAVPGQISPGACLRAEEVLLDWLRAHYDGGSLLAAASDGVGVLARAGLLAGRTVSGPDLGRHPGLQAQAVSWVPSERALVDDGDLLTVGGSQAWRFLGLRLLYRLHGQGVASAVAQQLGIVVPAGIQQDLERFSANFAHGDRDVLKAQRWLHTTAARGATLAAICEVSGLEPRTLQRRFLRATGLRPIEYCQRLRIAKAQTLLQQGAGIEEVAWGVGYADQSAFRRLFLRIVGMTPANYRRHVNCKRRERPLMPSVAGSLRGLQASPGMQLGRSAA</sequence>
<keyword evidence="3" id="KW-0804">Transcription</keyword>
<dbReference type="PANTHER" id="PTHR46796">
    <property type="entry name" value="HTH-TYPE TRANSCRIPTIONAL ACTIVATOR RHAS-RELATED"/>
    <property type="match status" value="1"/>
</dbReference>
<dbReference type="EnsemblBacteria" id="CAQ46402">
    <property type="protein sequence ID" value="CAQ46402"/>
    <property type="gene ID" value="Smlt2948"/>
</dbReference>
<dbReference type="InterPro" id="IPR020449">
    <property type="entry name" value="Tscrpt_reg_AraC-type_HTH"/>
</dbReference>
<dbReference type="InterPro" id="IPR029062">
    <property type="entry name" value="Class_I_gatase-like"/>
</dbReference>
<evidence type="ECO:0000313" key="7">
    <source>
        <dbReference type="Proteomes" id="UP000008840"/>
    </source>
</evidence>
<keyword evidence="2" id="KW-0238">DNA-binding</keyword>
<name>B2FIM8_STRMK</name>
<dbReference type="PROSITE" id="PS50042">
    <property type="entry name" value="CNMP_BINDING_3"/>
    <property type="match status" value="1"/>
</dbReference>
<dbReference type="EMBL" id="AM743169">
    <property type="protein sequence ID" value="CAQ46402.1"/>
    <property type="molecule type" value="Genomic_DNA"/>
</dbReference>
<evidence type="ECO:0000256" key="1">
    <source>
        <dbReference type="ARBA" id="ARBA00023015"/>
    </source>
</evidence>
<feature type="domain" description="Cyclic nucleotide-binding" evidence="5">
    <location>
        <begin position="15"/>
        <end position="60"/>
    </location>
</feature>
<dbReference type="eggNOG" id="COG4977">
    <property type="taxonomic scope" value="Bacteria"/>
</dbReference>
<dbReference type="GO" id="GO:0003700">
    <property type="term" value="F:DNA-binding transcription factor activity"/>
    <property type="evidence" value="ECO:0007669"/>
    <property type="project" value="InterPro"/>
</dbReference>
<dbReference type="PRINTS" id="PR00032">
    <property type="entry name" value="HTHARAC"/>
</dbReference>
<dbReference type="PROSITE" id="PS00041">
    <property type="entry name" value="HTH_ARAC_FAMILY_1"/>
    <property type="match status" value="1"/>
</dbReference>
<dbReference type="KEGG" id="sml:Smlt2948"/>
<keyword evidence="7" id="KW-1185">Reference proteome</keyword>
<dbReference type="Pfam" id="PF12833">
    <property type="entry name" value="HTH_18"/>
    <property type="match status" value="1"/>
</dbReference>
<accession>B2FIM8</accession>
<protein>
    <submittedName>
        <fullName evidence="6">AraC family transcriptional regulator</fullName>
    </submittedName>
</protein>
<organism evidence="6 7">
    <name type="scientific">Stenotrophomonas maltophilia (strain K279a)</name>
    <dbReference type="NCBI Taxonomy" id="522373"/>
    <lineage>
        <taxon>Bacteria</taxon>
        <taxon>Pseudomonadati</taxon>
        <taxon>Pseudomonadota</taxon>
        <taxon>Gammaproteobacteria</taxon>
        <taxon>Lysobacterales</taxon>
        <taxon>Lysobacteraceae</taxon>
        <taxon>Stenotrophomonas</taxon>
        <taxon>Stenotrophomonas maltophilia group</taxon>
    </lineage>
</organism>
<dbReference type="GO" id="GO:0043565">
    <property type="term" value="F:sequence-specific DNA binding"/>
    <property type="evidence" value="ECO:0007669"/>
    <property type="project" value="InterPro"/>
</dbReference>
<dbReference type="PROSITE" id="PS01124">
    <property type="entry name" value="HTH_ARAC_FAMILY_2"/>
    <property type="match status" value="1"/>
</dbReference>
<keyword evidence="1" id="KW-0805">Transcription regulation</keyword>
<dbReference type="Gene3D" id="3.40.50.880">
    <property type="match status" value="1"/>
</dbReference>
<evidence type="ECO:0000256" key="3">
    <source>
        <dbReference type="ARBA" id="ARBA00023163"/>
    </source>
</evidence>
<dbReference type="HOGENOM" id="CLU_000445_59_0_6"/>
<evidence type="ECO:0000259" key="4">
    <source>
        <dbReference type="PROSITE" id="PS01124"/>
    </source>
</evidence>
<dbReference type="InterPro" id="IPR050204">
    <property type="entry name" value="AraC_XylS_family_regulators"/>
</dbReference>
<dbReference type="AlphaFoldDB" id="B2FIM8"/>
<dbReference type="InterPro" id="IPR018062">
    <property type="entry name" value="HTH_AraC-typ_CS"/>
</dbReference>
<dbReference type="SMART" id="SM00342">
    <property type="entry name" value="HTH_ARAC"/>
    <property type="match status" value="1"/>
</dbReference>
<evidence type="ECO:0000256" key="2">
    <source>
        <dbReference type="ARBA" id="ARBA00023125"/>
    </source>
</evidence>
<gene>
    <name evidence="6" type="ordered locus">Smlt2948</name>
</gene>
<dbReference type="InterPro" id="IPR018060">
    <property type="entry name" value="HTH_AraC"/>
</dbReference>
<reference evidence="6 7" key="1">
    <citation type="journal article" date="2008" name="Genome Biol.">
        <title>The complete genome, comparative and functional analysis of Stenotrophomonas maltophilia reveals an organism heavily shielded by drug resistance determinants.</title>
        <authorList>
            <person name="Crossman L.C."/>
            <person name="Gould V.C."/>
            <person name="Dow J.M."/>
            <person name="Vernikos G.S."/>
            <person name="Okazaki A."/>
            <person name="Sebaihia M."/>
            <person name="Saunders D."/>
            <person name="Arrowsmith C."/>
            <person name="Carver T."/>
            <person name="Peters N."/>
            <person name="Adlem E."/>
            <person name="Kerhornou A."/>
            <person name="Lord A."/>
            <person name="Murphy L."/>
            <person name="Seeger K."/>
            <person name="Squares R."/>
            <person name="Rutter S."/>
            <person name="Quail M.A."/>
            <person name="Rajandream M.A."/>
            <person name="Harris D."/>
            <person name="Churcher C."/>
            <person name="Bentley S.D."/>
            <person name="Parkhill J."/>
            <person name="Thomson N.R."/>
            <person name="Avison M.B."/>
        </authorList>
    </citation>
    <scope>NUCLEOTIDE SEQUENCE [LARGE SCALE GENOMIC DNA]</scope>
    <source>
        <strain evidence="6 7">K279a</strain>
    </source>
</reference>
<dbReference type="InterPro" id="IPR000595">
    <property type="entry name" value="cNMP-bd_dom"/>
</dbReference>
<dbReference type="SUPFAM" id="SSF52317">
    <property type="entry name" value="Class I glutamine amidotransferase-like"/>
    <property type="match status" value="1"/>
</dbReference>
<dbReference type="Proteomes" id="UP000008840">
    <property type="component" value="Chromosome"/>
</dbReference>
<dbReference type="Gene3D" id="1.10.10.60">
    <property type="entry name" value="Homeodomain-like"/>
    <property type="match status" value="2"/>
</dbReference>
<proteinExistence type="predicted"/>
<dbReference type="SUPFAM" id="SSF46689">
    <property type="entry name" value="Homeodomain-like"/>
    <property type="match status" value="2"/>
</dbReference>
<evidence type="ECO:0000313" key="6">
    <source>
        <dbReference type="EMBL" id="CAQ46402.1"/>
    </source>
</evidence>
<dbReference type="Pfam" id="PF01965">
    <property type="entry name" value="DJ-1_PfpI"/>
    <property type="match status" value="1"/>
</dbReference>
<feature type="domain" description="HTH araC/xylS-type" evidence="4">
    <location>
        <begin position="234"/>
        <end position="331"/>
    </location>
</feature>
<dbReference type="InterPro" id="IPR009057">
    <property type="entry name" value="Homeodomain-like_sf"/>
</dbReference>
<evidence type="ECO:0000259" key="5">
    <source>
        <dbReference type="PROSITE" id="PS50042"/>
    </source>
</evidence>